<gene>
    <name evidence="1" type="ORF">I4J41_07685</name>
</gene>
<protein>
    <submittedName>
        <fullName evidence="1">Uncharacterized protein</fullName>
    </submittedName>
</protein>
<dbReference type="EMBL" id="JADQUG010000029">
    <property type="protein sequence ID" value="MBG9354481.1"/>
    <property type="molecule type" value="Genomic_DNA"/>
</dbReference>
<reference evidence="1 2" key="1">
    <citation type="journal article" date="2020" name="J. Clin. Microbiol.">
        <title>Assessing the Genetic Diversity of Austrian Corynebacterium diphtheriae Clinical Isolates, 2011-2019.</title>
        <authorList>
            <person name="Schaeffer J."/>
            <person name="Huhulescu S."/>
            <person name="Stoeger A."/>
            <person name="Allerberger F."/>
            <person name="Ruppitsch W."/>
        </authorList>
    </citation>
    <scope>NUCLEOTIDE SEQUENCE [LARGE SCALE GENOMIC DNA]</scope>
    <source>
        <strain evidence="1 2">04-17</strain>
    </source>
</reference>
<evidence type="ECO:0000313" key="1">
    <source>
        <dbReference type="EMBL" id="MBG9354481.1"/>
    </source>
</evidence>
<keyword evidence="2" id="KW-1185">Reference proteome</keyword>
<dbReference type="Proteomes" id="UP000615580">
    <property type="component" value="Unassembled WGS sequence"/>
</dbReference>
<evidence type="ECO:0000313" key="2">
    <source>
        <dbReference type="Proteomes" id="UP000615580"/>
    </source>
</evidence>
<dbReference type="RefSeq" id="WP_197690189.1">
    <property type="nucleotide sequence ID" value="NZ_JADQUG010000029.1"/>
</dbReference>
<comment type="caution">
    <text evidence="1">The sequence shown here is derived from an EMBL/GenBank/DDBJ whole genome shotgun (WGS) entry which is preliminary data.</text>
</comment>
<organism evidence="1 2">
    <name type="scientific">Corynebacterium belfantii</name>
    <dbReference type="NCBI Taxonomy" id="2014537"/>
    <lineage>
        <taxon>Bacteria</taxon>
        <taxon>Bacillati</taxon>
        <taxon>Actinomycetota</taxon>
        <taxon>Actinomycetes</taxon>
        <taxon>Mycobacteriales</taxon>
        <taxon>Corynebacteriaceae</taxon>
        <taxon>Corynebacterium</taxon>
    </lineage>
</organism>
<proteinExistence type="predicted"/>
<accession>A0ABS0LCU3</accession>
<name>A0ABS0LCU3_9CORY</name>
<sequence length="101" mass="11604">MRYSADTTFNDEMDAYAWLSIVRKRIELGSWRSVIAGDVSTNLYSSVSVPVTPEPEEAKTTPTVGEMVEHWLDIYANLVQDSTLTTYRAILQKRVIENKWF</sequence>